<accession>A0A2T3FQV3</accession>
<keyword evidence="3" id="KW-1185">Reference proteome</keyword>
<keyword evidence="1" id="KW-1133">Transmembrane helix</keyword>
<organism evidence="2 3">
    <name type="scientific">Clostridium fessum</name>
    <dbReference type="NCBI Taxonomy" id="2126740"/>
    <lineage>
        <taxon>Bacteria</taxon>
        <taxon>Bacillati</taxon>
        <taxon>Bacillota</taxon>
        <taxon>Clostridia</taxon>
        <taxon>Eubacteriales</taxon>
        <taxon>Clostridiaceae</taxon>
        <taxon>Clostridium</taxon>
    </lineage>
</organism>
<dbReference type="Pfam" id="PF10066">
    <property type="entry name" value="DUF2304"/>
    <property type="match status" value="1"/>
</dbReference>
<sequence>MTPTLRVVLIVVSILTTFMIMRKIRQSKLQIEDSIFWLGFSSILIVFSIFPGLPDLLAELAGTYTTANFIYLAVIFLLIVKMFHMSIKQSQLETKVKDLAQKIALDENERGKEAQTSVKKVVSQKNE</sequence>
<proteinExistence type="predicted"/>
<evidence type="ECO:0000256" key="1">
    <source>
        <dbReference type="SAM" id="Phobius"/>
    </source>
</evidence>
<evidence type="ECO:0000313" key="3">
    <source>
        <dbReference type="Proteomes" id="UP000241048"/>
    </source>
</evidence>
<feature type="transmembrane region" description="Helical" evidence="1">
    <location>
        <begin position="60"/>
        <end position="80"/>
    </location>
</feature>
<feature type="transmembrane region" description="Helical" evidence="1">
    <location>
        <begin position="6"/>
        <end position="22"/>
    </location>
</feature>
<dbReference type="GeneID" id="79839041"/>
<reference evidence="2 3" key="1">
    <citation type="submission" date="2018-03" db="EMBL/GenBank/DDBJ databases">
        <title>Lachnoclostridium SNUG30386 gen.nov., sp.nov., isolated from human faeces.</title>
        <authorList>
            <person name="Seo B."/>
            <person name="Jeon K."/>
            <person name="Ko G."/>
        </authorList>
    </citation>
    <scope>NUCLEOTIDE SEQUENCE [LARGE SCALE GENOMIC DNA]</scope>
    <source>
        <strain evidence="2 3">SNUG30386</strain>
    </source>
</reference>
<evidence type="ECO:0000313" key="2">
    <source>
        <dbReference type="EMBL" id="PST37629.1"/>
    </source>
</evidence>
<protein>
    <submittedName>
        <fullName evidence="2">DUF2304 domain-containing protein</fullName>
    </submittedName>
</protein>
<dbReference type="EMBL" id="PYLO01000002">
    <property type="protein sequence ID" value="PST37629.1"/>
    <property type="molecule type" value="Genomic_DNA"/>
</dbReference>
<keyword evidence="1" id="KW-0812">Transmembrane</keyword>
<keyword evidence="1" id="KW-0472">Membrane</keyword>
<dbReference type="AlphaFoldDB" id="A0A2T3FQV3"/>
<dbReference type="RefSeq" id="WP_107000709.1">
    <property type="nucleotide sequence ID" value="NZ_DBFBUD010000059.1"/>
</dbReference>
<gene>
    <name evidence="2" type="ORF">C7U56_06985</name>
</gene>
<comment type="caution">
    <text evidence="2">The sequence shown here is derived from an EMBL/GenBank/DDBJ whole genome shotgun (WGS) entry which is preliminary data.</text>
</comment>
<dbReference type="Proteomes" id="UP000241048">
    <property type="component" value="Unassembled WGS sequence"/>
</dbReference>
<name>A0A2T3FQV3_9CLOT</name>
<feature type="transmembrane region" description="Helical" evidence="1">
    <location>
        <begin position="34"/>
        <end position="54"/>
    </location>
</feature>
<dbReference type="InterPro" id="IPR019277">
    <property type="entry name" value="DUF2304"/>
</dbReference>